<name>A0AAN7K746_TRANT</name>
<comment type="caution">
    <text evidence="1">The sequence shown here is derived from an EMBL/GenBank/DDBJ whole genome shotgun (WGS) entry which is preliminary data.</text>
</comment>
<dbReference type="Proteomes" id="UP001346149">
    <property type="component" value="Unassembled WGS sequence"/>
</dbReference>
<proteinExistence type="predicted"/>
<evidence type="ECO:0000313" key="2">
    <source>
        <dbReference type="Proteomes" id="UP001346149"/>
    </source>
</evidence>
<evidence type="ECO:0000313" key="1">
    <source>
        <dbReference type="EMBL" id="KAK4763093.1"/>
    </source>
</evidence>
<organism evidence="1 2">
    <name type="scientific">Trapa natans</name>
    <name type="common">Water chestnut</name>
    <dbReference type="NCBI Taxonomy" id="22666"/>
    <lineage>
        <taxon>Eukaryota</taxon>
        <taxon>Viridiplantae</taxon>
        <taxon>Streptophyta</taxon>
        <taxon>Embryophyta</taxon>
        <taxon>Tracheophyta</taxon>
        <taxon>Spermatophyta</taxon>
        <taxon>Magnoliopsida</taxon>
        <taxon>eudicotyledons</taxon>
        <taxon>Gunneridae</taxon>
        <taxon>Pentapetalae</taxon>
        <taxon>rosids</taxon>
        <taxon>malvids</taxon>
        <taxon>Myrtales</taxon>
        <taxon>Lythraceae</taxon>
        <taxon>Trapa</taxon>
    </lineage>
</organism>
<gene>
    <name evidence="1" type="ORF">SAY86_008861</name>
</gene>
<accession>A0AAN7K746</accession>
<sequence length="102" mass="11564">MQIEVKNLNFLFQSCGRGLADGNDDFYYCVHCRSPYVIGSGPTTLNDFGPSAGSRELSYKDYYNEVRIRYVMRLQIMVQLHCEVLAKEFGANPMVNQICGPV</sequence>
<protein>
    <submittedName>
        <fullName evidence="1">Uncharacterized protein</fullName>
    </submittedName>
</protein>
<reference evidence="1 2" key="1">
    <citation type="journal article" date="2023" name="Hortic Res">
        <title>Pangenome of water caltrop reveals structural variations and asymmetric subgenome divergence after allopolyploidization.</title>
        <authorList>
            <person name="Zhang X."/>
            <person name="Chen Y."/>
            <person name="Wang L."/>
            <person name="Yuan Y."/>
            <person name="Fang M."/>
            <person name="Shi L."/>
            <person name="Lu R."/>
            <person name="Comes H.P."/>
            <person name="Ma Y."/>
            <person name="Chen Y."/>
            <person name="Huang G."/>
            <person name="Zhou Y."/>
            <person name="Zheng Z."/>
            <person name="Qiu Y."/>
        </authorList>
    </citation>
    <scope>NUCLEOTIDE SEQUENCE [LARGE SCALE GENOMIC DNA]</scope>
    <source>
        <strain evidence="1">F231</strain>
    </source>
</reference>
<dbReference type="EMBL" id="JAXQNO010000024">
    <property type="protein sequence ID" value="KAK4763093.1"/>
    <property type="molecule type" value="Genomic_DNA"/>
</dbReference>
<dbReference type="AlphaFoldDB" id="A0AAN7K746"/>
<keyword evidence="2" id="KW-1185">Reference proteome</keyword>